<keyword evidence="1" id="KW-0812">Transmembrane</keyword>
<sequence>MALVVYWYDFICFGIVVAAFIGTLWMLWKKEVASRCEDNTIYESLLLARPDRDDYVRATPRAHVSSYQLWSSCWKGLHPGWLLVSRFISFVVMAAFLSWDISDWGLTIFVYYTEWTFALVTAYFALGTVVSSYGCWVYSKGLPSENGTNNEFLMRADVEENITANTTTYGEKEIRGNIKLQSHYTREEIQQRAGFWGYFMQTMYQTCAGAVILTDVIFWCLIAPFLSNSHTKLDMLMGCMHTVNAVCLLVDSAINSLPFPWFRIAYFVQWSCLYVVFQWVIHACGFTWWPYPFLELDTPWAPLWYFIMAVIHIPCYGVYSLIIKAKFSILPRYFPQAFIRVY</sequence>
<dbReference type="PANTHER" id="PTHR12242:SF6">
    <property type="entry name" value="PROTEIN ROLLING PROTEIN"/>
    <property type="match status" value="1"/>
</dbReference>
<dbReference type="Proteomes" id="UP001064489">
    <property type="component" value="Chromosome 4"/>
</dbReference>
<feature type="transmembrane region" description="Helical" evidence="1">
    <location>
        <begin position="117"/>
        <end position="138"/>
    </location>
</feature>
<dbReference type="GO" id="GO:0016020">
    <property type="term" value="C:membrane"/>
    <property type="evidence" value="ECO:0007669"/>
    <property type="project" value="TreeGrafter"/>
</dbReference>
<proteinExistence type="predicted"/>
<keyword evidence="3" id="KW-1185">Reference proteome</keyword>
<feature type="transmembrane region" description="Helical" evidence="1">
    <location>
        <begin position="207"/>
        <end position="227"/>
    </location>
</feature>
<keyword evidence="1" id="KW-1133">Transmembrane helix</keyword>
<dbReference type="PANTHER" id="PTHR12242">
    <property type="entry name" value="OS02G0130600 PROTEIN-RELATED"/>
    <property type="match status" value="1"/>
</dbReference>
<organism evidence="2 3">
    <name type="scientific">Acer negundo</name>
    <name type="common">Box elder</name>
    <dbReference type="NCBI Taxonomy" id="4023"/>
    <lineage>
        <taxon>Eukaryota</taxon>
        <taxon>Viridiplantae</taxon>
        <taxon>Streptophyta</taxon>
        <taxon>Embryophyta</taxon>
        <taxon>Tracheophyta</taxon>
        <taxon>Spermatophyta</taxon>
        <taxon>Magnoliopsida</taxon>
        <taxon>eudicotyledons</taxon>
        <taxon>Gunneridae</taxon>
        <taxon>Pentapetalae</taxon>
        <taxon>rosids</taxon>
        <taxon>malvids</taxon>
        <taxon>Sapindales</taxon>
        <taxon>Sapindaceae</taxon>
        <taxon>Hippocastanoideae</taxon>
        <taxon>Acereae</taxon>
        <taxon>Acer</taxon>
    </lineage>
</organism>
<dbReference type="EMBL" id="JAJSOW010000101">
    <property type="protein sequence ID" value="KAI9181274.1"/>
    <property type="molecule type" value="Genomic_DNA"/>
</dbReference>
<feature type="transmembrane region" description="Helical" evidence="1">
    <location>
        <begin position="233"/>
        <end position="254"/>
    </location>
</feature>
<feature type="transmembrane region" description="Helical" evidence="1">
    <location>
        <begin position="80"/>
        <end position="97"/>
    </location>
</feature>
<protein>
    <submittedName>
        <fullName evidence="2">Uncharacterized protein</fullName>
    </submittedName>
</protein>
<name>A0AAD5J022_ACENE</name>
<accession>A0AAD5J022</accession>
<reference evidence="2" key="2">
    <citation type="submission" date="2023-02" db="EMBL/GenBank/DDBJ databases">
        <authorList>
            <person name="Swenson N.G."/>
            <person name="Wegrzyn J.L."/>
            <person name="Mcevoy S.L."/>
        </authorList>
    </citation>
    <scope>NUCLEOTIDE SEQUENCE</scope>
    <source>
        <strain evidence="2">91603</strain>
        <tissue evidence="2">Leaf</tissue>
    </source>
</reference>
<feature type="transmembrane region" description="Helical" evidence="1">
    <location>
        <begin position="303"/>
        <end position="322"/>
    </location>
</feature>
<keyword evidence="1" id="KW-0472">Membrane</keyword>
<dbReference type="AlphaFoldDB" id="A0AAD5J022"/>
<feature type="transmembrane region" description="Helical" evidence="1">
    <location>
        <begin position="6"/>
        <end position="28"/>
    </location>
</feature>
<gene>
    <name evidence="2" type="ORF">LWI28_013272</name>
</gene>
<evidence type="ECO:0000313" key="2">
    <source>
        <dbReference type="EMBL" id="KAI9181274.1"/>
    </source>
</evidence>
<feature type="transmembrane region" description="Helical" evidence="1">
    <location>
        <begin position="266"/>
        <end position="291"/>
    </location>
</feature>
<comment type="caution">
    <text evidence="2">The sequence shown here is derived from an EMBL/GenBank/DDBJ whole genome shotgun (WGS) entry which is preliminary data.</text>
</comment>
<evidence type="ECO:0000256" key="1">
    <source>
        <dbReference type="SAM" id="Phobius"/>
    </source>
</evidence>
<reference evidence="2" key="1">
    <citation type="journal article" date="2022" name="Plant J.">
        <title>Strategies of tolerance reflected in two North American maple genomes.</title>
        <authorList>
            <person name="McEvoy S.L."/>
            <person name="Sezen U.U."/>
            <person name="Trouern-Trend A."/>
            <person name="McMahon S.M."/>
            <person name="Schaberg P.G."/>
            <person name="Yang J."/>
            <person name="Wegrzyn J.L."/>
            <person name="Swenson N.G."/>
        </authorList>
    </citation>
    <scope>NUCLEOTIDE SEQUENCE</scope>
    <source>
        <strain evidence="2">91603</strain>
    </source>
</reference>
<evidence type="ECO:0000313" key="3">
    <source>
        <dbReference type="Proteomes" id="UP001064489"/>
    </source>
</evidence>